<evidence type="ECO:0000259" key="12">
    <source>
        <dbReference type="PROSITE" id="PS50011"/>
    </source>
</evidence>
<comment type="similarity">
    <text evidence="5">Belongs to the protein kinase superfamily. STE Ser/Thr protein kinase family. MAP kinase kinase subfamily.</text>
</comment>
<evidence type="ECO:0000313" key="14">
    <source>
        <dbReference type="Proteomes" id="UP000748025"/>
    </source>
</evidence>
<comment type="catalytic activity">
    <reaction evidence="9">
        <text>L-tyrosyl-[protein] + ATP = O-phospho-L-tyrosyl-[protein] + ADP + H(+)</text>
        <dbReference type="Rhea" id="RHEA:10596"/>
        <dbReference type="Rhea" id="RHEA-COMP:10136"/>
        <dbReference type="Rhea" id="RHEA-COMP:20101"/>
        <dbReference type="ChEBI" id="CHEBI:15378"/>
        <dbReference type="ChEBI" id="CHEBI:30616"/>
        <dbReference type="ChEBI" id="CHEBI:46858"/>
        <dbReference type="ChEBI" id="CHEBI:61978"/>
        <dbReference type="ChEBI" id="CHEBI:456216"/>
        <dbReference type="EC" id="2.7.12.2"/>
    </reaction>
</comment>
<keyword evidence="3" id="KW-0418">Kinase</keyword>
<keyword evidence="1" id="KW-0808">Transferase</keyword>
<feature type="domain" description="Protein kinase" evidence="12">
    <location>
        <begin position="193"/>
        <end position="441"/>
    </location>
</feature>
<dbReference type="InterPro" id="IPR008271">
    <property type="entry name" value="Ser/Thr_kinase_AS"/>
</dbReference>
<gene>
    <name evidence="13" type="ORF">E4U43_005355</name>
</gene>
<dbReference type="Pfam" id="PF00069">
    <property type="entry name" value="Pkinase"/>
    <property type="match status" value="1"/>
</dbReference>
<evidence type="ECO:0000256" key="2">
    <source>
        <dbReference type="ARBA" id="ARBA00022741"/>
    </source>
</evidence>
<proteinExistence type="inferred from homology"/>
<dbReference type="OrthoDB" id="5141198at2759"/>
<dbReference type="Proteomes" id="UP000748025">
    <property type="component" value="Unassembled WGS sequence"/>
</dbReference>
<dbReference type="EC" id="2.7.12.2" evidence="6"/>
<evidence type="ECO:0000256" key="5">
    <source>
        <dbReference type="ARBA" id="ARBA00038035"/>
    </source>
</evidence>
<keyword evidence="2 10" id="KW-0547">Nucleotide-binding</keyword>
<keyword evidence="11" id="KW-0723">Serine/threonine-protein kinase</keyword>
<dbReference type="GO" id="GO:0004708">
    <property type="term" value="F:MAP kinase kinase activity"/>
    <property type="evidence" value="ECO:0007669"/>
    <property type="project" value="UniProtKB-EC"/>
</dbReference>
<keyword evidence="4 10" id="KW-0067">ATP-binding</keyword>
<evidence type="ECO:0000313" key="13">
    <source>
        <dbReference type="EMBL" id="KAG6015422.1"/>
    </source>
</evidence>
<dbReference type="PANTHER" id="PTHR48013:SF9">
    <property type="entry name" value="DUAL SPECIFICITY MITOGEN-ACTIVATED PROTEIN KINASE KINASE 5"/>
    <property type="match status" value="1"/>
</dbReference>
<evidence type="ECO:0000256" key="10">
    <source>
        <dbReference type="PROSITE-ProRule" id="PRU10141"/>
    </source>
</evidence>
<comment type="caution">
    <text evidence="13">The sequence shown here is derived from an EMBL/GenBank/DDBJ whole genome shotgun (WGS) entry which is preliminary data.</text>
</comment>
<name>A0A9P7NFF7_9HYPO</name>
<organism evidence="13 14">
    <name type="scientific">Claviceps pusilla</name>
    <dbReference type="NCBI Taxonomy" id="123648"/>
    <lineage>
        <taxon>Eukaryota</taxon>
        <taxon>Fungi</taxon>
        <taxon>Dikarya</taxon>
        <taxon>Ascomycota</taxon>
        <taxon>Pezizomycotina</taxon>
        <taxon>Sordariomycetes</taxon>
        <taxon>Hypocreomycetidae</taxon>
        <taxon>Hypocreales</taxon>
        <taxon>Clavicipitaceae</taxon>
        <taxon>Claviceps</taxon>
    </lineage>
</organism>
<dbReference type="EMBL" id="SRPW01000351">
    <property type="protein sequence ID" value="KAG6015422.1"/>
    <property type="molecule type" value="Genomic_DNA"/>
</dbReference>
<evidence type="ECO:0000256" key="7">
    <source>
        <dbReference type="ARBA" id="ARBA00049014"/>
    </source>
</evidence>
<evidence type="ECO:0000256" key="3">
    <source>
        <dbReference type="ARBA" id="ARBA00022777"/>
    </source>
</evidence>
<comment type="catalytic activity">
    <reaction evidence="8">
        <text>L-threonyl-[protein] + ATP = O-phospho-L-threonyl-[protein] + ADP + H(+)</text>
        <dbReference type="Rhea" id="RHEA:46608"/>
        <dbReference type="Rhea" id="RHEA-COMP:11060"/>
        <dbReference type="Rhea" id="RHEA-COMP:11605"/>
        <dbReference type="ChEBI" id="CHEBI:15378"/>
        <dbReference type="ChEBI" id="CHEBI:30013"/>
        <dbReference type="ChEBI" id="CHEBI:30616"/>
        <dbReference type="ChEBI" id="CHEBI:61977"/>
        <dbReference type="ChEBI" id="CHEBI:456216"/>
        <dbReference type="EC" id="2.7.12.2"/>
    </reaction>
</comment>
<feature type="binding site" evidence="10">
    <location>
        <position position="222"/>
    </location>
    <ligand>
        <name>ATP</name>
        <dbReference type="ChEBI" id="CHEBI:30616"/>
    </ligand>
</feature>
<evidence type="ECO:0000256" key="8">
    <source>
        <dbReference type="ARBA" id="ARBA00049299"/>
    </source>
</evidence>
<dbReference type="Gene3D" id="1.10.510.10">
    <property type="entry name" value="Transferase(Phosphotransferase) domain 1"/>
    <property type="match status" value="1"/>
</dbReference>
<evidence type="ECO:0000256" key="11">
    <source>
        <dbReference type="RuleBase" id="RU000304"/>
    </source>
</evidence>
<dbReference type="PROSITE" id="PS00107">
    <property type="entry name" value="PROTEIN_KINASE_ATP"/>
    <property type="match status" value="1"/>
</dbReference>
<dbReference type="SMART" id="SM00220">
    <property type="entry name" value="S_TKc"/>
    <property type="match status" value="1"/>
</dbReference>
<evidence type="ECO:0000256" key="9">
    <source>
        <dbReference type="ARBA" id="ARBA00051693"/>
    </source>
</evidence>
<dbReference type="PROSITE" id="PS00108">
    <property type="entry name" value="PROTEIN_KINASE_ST"/>
    <property type="match status" value="1"/>
</dbReference>
<dbReference type="InterPro" id="IPR011009">
    <property type="entry name" value="Kinase-like_dom_sf"/>
</dbReference>
<dbReference type="PANTHER" id="PTHR48013">
    <property type="entry name" value="DUAL SPECIFICITY MITOGEN-ACTIVATED PROTEIN KINASE KINASE 5-RELATED"/>
    <property type="match status" value="1"/>
</dbReference>
<dbReference type="InterPro" id="IPR017441">
    <property type="entry name" value="Protein_kinase_ATP_BS"/>
</dbReference>
<comment type="catalytic activity">
    <reaction evidence="7">
        <text>L-seryl-[protein] + ATP = O-phospho-L-seryl-[protein] + ADP + H(+)</text>
        <dbReference type="Rhea" id="RHEA:17989"/>
        <dbReference type="Rhea" id="RHEA-COMP:9863"/>
        <dbReference type="Rhea" id="RHEA-COMP:11604"/>
        <dbReference type="ChEBI" id="CHEBI:15378"/>
        <dbReference type="ChEBI" id="CHEBI:29999"/>
        <dbReference type="ChEBI" id="CHEBI:30616"/>
        <dbReference type="ChEBI" id="CHEBI:83421"/>
        <dbReference type="ChEBI" id="CHEBI:456216"/>
        <dbReference type="EC" id="2.7.12.2"/>
    </reaction>
</comment>
<protein>
    <recommendedName>
        <fullName evidence="6">mitogen-activated protein kinase kinase</fullName>
        <ecNumber evidence="6">2.7.12.2</ecNumber>
    </recommendedName>
</protein>
<dbReference type="SUPFAM" id="SSF56112">
    <property type="entry name" value="Protein kinase-like (PK-like)"/>
    <property type="match status" value="1"/>
</dbReference>
<evidence type="ECO:0000256" key="4">
    <source>
        <dbReference type="ARBA" id="ARBA00022840"/>
    </source>
</evidence>
<dbReference type="CDD" id="cd00180">
    <property type="entry name" value="PKc"/>
    <property type="match status" value="1"/>
</dbReference>
<dbReference type="InterPro" id="IPR000719">
    <property type="entry name" value="Prot_kinase_dom"/>
</dbReference>
<sequence>MTNFMPPVAWEKRIHGLLSLMDMVMVRGRAALSIDANLHPQNSDTIVTMGRGNADVMVEGVTISRTQCSFEIKRDTNLIMLCDKSRAANTHVGSEKKCLPFVDGQPRQVTIWKDLNDILGIDSPGIDITWSSIFSAQLREMTTNRQSSRNGTVKCLAPENPTATVAAMETIIPSADLRFRVHTAPARNVALRYHAIDRLGQGNFGTVYKAAIVATGDVIAVKRLRVCGSNSCRQVQREVDALCRMNHPHIVEFLAYFIVGDNEIDICMRLKDGSVESLMLGQKDFKVVKDLVSVIFFQMLQALDFMAFHEFIHRDVKPANILYLRSIKTFTFQLGDFGLSEQVDSNATEVGTKLYGAPEVFLSRGSAQTPAVDIWSLFVTMLWILDIQSFRSRGPQLEVEARTARIMDLAGHDRMKKIAEMARVNPRQRASAAQMLVKCYNGQGLTTRRENVLPISPVEDNVLLILPTWDPMDID</sequence>
<dbReference type="AlphaFoldDB" id="A0A9P7NFF7"/>
<dbReference type="GO" id="GO:0005524">
    <property type="term" value="F:ATP binding"/>
    <property type="evidence" value="ECO:0007669"/>
    <property type="project" value="UniProtKB-UniRule"/>
</dbReference>
<evidence type="ECO:0000256" key="6">
    <source>
        <dbReference type="ARBA" id="ARBA00038999"/>
    </source>
</evidence>
<accession>A0A9P7NFF7</accession>
<keyword evidence="14" id="KW-1185">Reference proteome</keyword>
<evidence type="ECO:0000256" key="1">
    <source>
        <dbReference type="ARBA" id="ARBA00022679"/>
    </source>
</evidence>
<reference evidence="13" key="1">
    <citation type="journal article" date="2020" name="bioRxiv">
        <title>Whole genome comparisons of ergot fungi reveals the divergence and evolution of species within the genus Claviceps are the result of varying mechanisms driving genome evolution and host range expansion.</title>
        <authorList>
            <person name="Wyka S.A."/>
            <person name="Mondo S.J."/>
            <person name="Liu M."/>
            <person name="Dettman J."/>
            <person name="Nalam V."/>
            <person name="Broders K.D."/>
        </authorList>
    </citation>
    <scope>NUCLEOTIDE SEQUENCE</scope>
    <source>
        <strain evidence="13">CCC 602</strain>
    </source>
</reference>
<dbReference type="PROSITE" id="PS50011">
    <property type="entry name" value="PROTEIN_KINASE_DOM"/>
    <property type="match status" value="1"/>
</dbReference>
<dbReference type="GO" id="GO:0004674">
    <property type="term" value="F:protein serine/threonine kinase activity"/>
    <property type="evidence" value="ECO:0007669"/>
    <property type="project" value="UniProtKB-KW"/>
</dbReference>